<reference evidence="13 14" key="1">
    <citation type="submission" date="2018-05" db="EMBL/GenBank/DDBJ databases">
        <title>Genome sequencing and assembly of the regulated plant pathogen Lachnellula willkommii and related sister species for the development of diagnostic species identification markers.</title>
        <authorList>
            <person name="Giroux E."/>
            <person name="Bilodeau G."/>
        </authorList>
    </citation>
    <scope>NUCLEOTIDE SEQUENCE [LARGE SCALE GENOMIC DNA]</scope>
    <source>
        <strain evidence="13 14">CBS 185.66</strain>
    </source>
</reference>
<comment type="function">
    <text evidence="11">Catalyzes the conversion of dihydroorotate to orotate with fumarate as the electron acceptor.</text>
</comment>
<dbReference type="AlphaFoldDB" id="A0A8H8TUJ4"/>
<evidence type="ECO:0000256" key="10">
    <source>
        <dbReference type="ARBA" id="ARBA00023002"/>
    </source>
</evidence>
<evidence type="ECO:0000256" key="4">
    <source>
        <dbReference type="ARBA" id="ARBA00008008"/>
    </source>
</evidence>
<keyword evidence="9 11" id="KW-0665">Pyrimidine biosynthesis</keyword>
<dbReference type="SUPFAM" id="SSF51395">
    <property type="entry name" value="FMN-linked oxidoreductases"/>
    <property type="match status" value="1"/>
</dbReference>
<dbReference type="OrthoDB" id="14784at2759"/>
<keyword evidence="8 11" id="KW-0288">FMN</keyword>
<evidence type="ECO:0000259" key="12">
    <source>
        <dbReference type="Pfam" id="PF01180"/>
    </source>
</evidence>
<comment type="catalytic activity">
    <reaction evidence="11">
        <text>(S)-dihydroorotate + fumarate = orotate + succinate</text>
        <dbReference type="Rhea" id="RHEA:30059"/>
        <dbReference type="ChEBI" id="CHEBI:29806"/>
        <dbReference type="ChEBI" id="CHEBI:30031"/>
        <dbReference type="ChEBI" id="CHEBI:30839"/>
        <dbReference type="ChEBI" id="CHEBI:30864"/>
        <dbReference type="EC" id="1.3.98.1"/>
    </reaction>
</comment>
<evidence type="ECO:0000256" key="1">
    <source>
        <dbReference type="ARBA" id="ARBA00001917"/>
    </source>
</evidence>
<dbReference type="InterPro" id="IPR005720">
    <property type="entry name" value="Dihydroorotate_DH_cat"/>
</dbReference>
<dbReference type="GO" id="GO:1990663">
    <property type="term" value="F:dihydroorotate dehydrogenase (fumarate) activity"/>
    <property type="evidence" value="ECO:0007669"/>
    <property type="project" value="UniProtKB-EC"/>
</dbReference>
<proteinExistence type="inferred from homology"/>
<evidence type="ECO:0000256" key="7">
    <source>
        <dbReference type="ARBA" id="ARBA00022630"/>
    </source>
</evidence>
<dbReference type="InterPro" id="IPR050074">
    <property type="entry name" value="DHO_dehydrogenase"/>
</dbReference>
<accession>A0A8H8TUJ4</accession>
<evidence type="ECO:0000256" key="6">
    <source>
        <dbReference type="ARBA" id="ARBA00022490"/>
    </source>
</evidence>
<keyword evidence="10 11" id="KW-0560">Oxidoreductase</keyword>
<dbReference type="GeneID" id="41989113"/>
<evidence type="ECO:0000256" key="3">
    <source>
        <dbReference type="ARBA" id="ARBA00004725"/>
    </source>
</evidence>
<dbReference type="Gene3D" id="2.30.26.10">
    <property type="entry name" value="Dihydroorotate Dehydrogenase A, chain A, domain 2"/>
    <property type="match status" value="1"/>
</dbReference>
<dbReference type="Pfam" id="PF01180">
    <property type="entry name" value="DHO_dh"/>
    <property type="match status" value="1"/>
</dbReference>
<comment type="subcellular location">
    <subcellularLocation>
        <location evidence="2 11">Cytoplasm</location>
    </subcellularLocation>
</comment>
<dbReference type="GO" id="GO:0044205">
    <property type="term" value="P:'de novo' UMP biosynthetic process"/>
    <property type="evidence" value="ECO:0007669"/>
    <property type="project" value="UniProtKB-UniPathway"/>
</dbReference>
<dbReference type="InterPro" id="IPR013785">
    <property type="entry name" value="Aldolase_TIM"/>
</dbReference>
<dbReference type="CDD" id="cd04741">
    <property type="entry name" value="DHOD_1A_like"/>
    <property type="match status" value="1"/>
</dbReference>
<dbReference type="UniPathway" id="UPA00070"/>
<dbReference type="GO" id="GO:0005737">
    <property type="term" value="C:cytoplasm"/>
    <property type="evidence" value="ECO:0007669"/>
    <property type="project" value="UniProtKB-SubCell"/>
</dbReference>
<comment type="similarity">
    <text evidence="4 11">Belongs to the dihydroorotate dehydrogenase family. Type 1 subfamily.</text>
</comment>
<dbReference type="Gene3D" id="3.20.20.70">
    <property type="entry name" value="Aldolase class I"/>
    <property type="match status" value="1"/>
</dbReference>
<dbReference type="EC" id="1.3.98.1" evidence="11"/>
<name>A0A8H8TUJ4_9HELO</name>
<sequence>MSLSSLPPFQIHPPLLNSSNPWATTEADLAALYSCPYTGAVTIRTSLWSSFAQHSSTHQYTFFSSTRGHATAAVDTSGAEGRGEVRALEGNSLNTLGYSPIPFESYMEMLVRMNDAGILINPVPKPFIVSVTGTTEEVGRCYTFMAKTLHERKAPGLQLMMEINLSCPNIPDKPPPAYDSRSLAEYILAIGKAKSLAQSTNHPSLHVGIKTPPYTYPDQFHALIEALEASETLESSRCPISFITATNTLGSCLVLRADGKPALGSANGEGIGGMAGEALHPLALGNVKTIRGMLDASRHGRIREIAIIGIGGVSDAAGFARMRSVGAAAVGVGTAFGREGIEVFKKITEGVQL</sequence>
<feature type="domain" description="Dihydroorotate dehydrogenase catalytic" evidence="12">
    <location>
        <begin position="87"/>
        <end position="351"/>
    </location>
</feature>
<dbReference type="RefSeq" id="XP_031001135.1">
    <property type="nucleotide sequence ID" value="XM_031153832.1"/>
</dbReference>
<evidence type="ECO:0000313" key="13">
    <source>
        <dbReference type="EMBL" id="TVY22347.1"/>
    </source>
</evidence>
<dbReference type="Proteomes" id="UP000431533">
    <property type="component" value="Unassembled WGS sequence"/>
</dbReference>
<comment type="cofactor">
    <cofactor evidence="1 11">
        <name>FMN</name>
        <dbReference type="ChEBI" id="CHEBI:58210"/>
    </cofactor>
</comment>
<dbReference type="EMBL" id="QGMH01000283">
    <property type="protein sequence ID" value="TVY22347.1"/>
    <property type="molecule type" value="Genomic_DNA"/>
</dbReference>
<evidence type="ECO:0000256" key="8">
    <source>
        <dbReference type="ARBA" id="ARBA00022643"/>
    </source>
</evidence>
<evidence type="ECO:0000256" key="2">
    <source>
        <dbReference type="ARBA" id="ARBA00004496"/>
    </source>
</evidence>
<comment type="caution">
    <text evidence="13">The sequence shown here is derived from an EMBL/GenBank/DDBJ whole genome shotgun (WGS) entry which is preliminary data.</text>
</comment>
<dbReference type="InterPro" id="IPR023359">
    <property type="entry name" value="Dihydro_DH_chainA_dom2"/>
</dbReference>
<keyword evidence="14" id="KW-1185">Reference proteome</keyword>
<dbReference type="PANTHER" id="PTHR48109:SF1">
    <property type="entry name" value="DIHYDROOROTATE DEHYDROGENASE (FUMARATE)"/>
    <property type="match status" value="1"/>
</dbReference>
<dbReference type="PANTHER" id="PTHR48109">
    <property type="entry name" value="DIHYDROOROTATE DEHYDROGENASE (QUINONE), MITOCHONDRIAL-RELATED"/>
    <property type="match status" value="1"/>
</dbReference>
<evidence type="ECO:0000256" key="5">
    <source>
        <dbReference type="ARBA" id="ARBA00021374"/>
    </source>
</evidence>
<gene>
    <name evidence="13" type="primary">pyrD</name>
    <name evidence="13" type="ORF">LHYA1_G008915</name>
</gene>
<keyword evidence="6 11" id="KW-0963">Cytoplasm</keyword>
<keyword evidence="7 11" id="KW-0285">Flavoprotein</keyword>
<evidence type="ECO:0000256" key="11">
    <source>
        <dbReference type="RuleBase" id="RU364042"/>
    </source>
</evidence>
<dbReference type="InterPro" id="IPR033886">
    <property type="entry name" value="DHOD_1A"/>
</dbReference>
<evidence type="ECO:0000256" key="9">
    <source>
        <dbReference type="ARBA" id="ARBA00022975"/>
    </source>
</evidence>
<comment type="pathway">
    <text evidence="3 11">Pyrimidine metabolism; UMP biosynthesis via de novo pathway.</text>
</comment>
<evidence type="ECO:0000313" key="14">
    <source>
        <dbReference type="Proteomes" id="UP000431533"/>
    </source>
</evidence>
<protein>
    <recommendedName>
        <fullName evidence="5 11">Dihydroorotate dehydrogenase (fumarate)</fullName>
        <ecNumber evidence="11">1.3.98.1</ecNumber>
    </recommendedName>
    <alternativeName>
        <fullName evidence="11">Dihydroorotate oxidase</fullName>
    </alternativeName>
</protein>
<dbReference type="GO" id="GO:0006207">
    <property type="term" value="P:'de novo' pyrimidine nucleobase biosynthetic process"/>
    <property type="evidence" value="ECO:0007669"/>
    <property type="project" value="TreeGrafter"/>
</dbReference>
<organism evidence="13 14">
    <name type="scientific">Lachnellula hyalina</name>
    <dbReference type="NCBI Taxonomy" id="1316788"/>
    <lineage>
        <taxon>Eukaryota</taxon>
        <taxon>Fungi</taxon>
        <taxon>Dikarya</taxon>
        <taxon>Ascomycota</taxon>
        <taxon>Pezizomycotina</taxon>
        <taxon>Leotiomycetes</taxon>
        <taxon>Helotiales</taxon>
        <taxon>Lachnaceae</taxon>
        <taxon>Lachnellula</taxon>
    </lineage>
</organism>
<comment type="subunit">
    <text evidence="11">Homodimer.</text>
</comment>